<dbReference type="Proteomes" id="UP000051936">
    <property type="component" value="Unassembled WGS sequence"/>
</dbReference>
<organism evidence="3 4">
    <name type="scientific">Bradyrhizobium manausense</name>
    <dbReference type="NCBI Taxonomy" id="989370"/>
    <lineage>
        <taxon>Bacteria</taxon>
        <taxon>Pseudomonadati</taxon>
        <taxon>Pseudomonadota</taxon>
        <taxon>Alphaproteobacteria</taxon>
        <taxon>Hyphomicrobiales</taxon>
        <taxon>Nitrobacteraceae</taxon>
        <taxon>Bradyrhizobium</taxon>
    </lineage>
</organism>
<feature type="region of interest" description="Disordered" evidence="1">
    <location>
        <begin position="54"/>
        <end position="74"/>
    </location>
</feature>
<keyword evidence="4" id="KW-1185">Reference proteome</keyword>
<proteinExistence type="predicted"/>
<dbReference type="AlphaFoldDB" id="A0A0R3D8K6"/>
<dbReference type="EMBL" id="LJYG01000101">
    <property type="protein sequence ID" value="KRQ06376.1"/>
    <property type="molecule type" value="Genomic_DNA"/>
</dbReference>
<name>A0A0R3D8K6_9BRAD</name>
<dbReference type="STRING" id="989370.AOQ71_25435"/>
<feature type="chain" id="PRO_5006435244" description="Glycine zipper 2TM domain-containing protein" evidence="2">
    <location>
        <begin position="22"/>
        <end position="74"/>
    </location>
</feature>
<accession>A0A0R3D8K6</accession>
<dbReference type="OrthoDB" id="8253872at2"/>
<reference evidence="3 4" key="1">
    <citation type="submission" date="2015-09" db="EMBL/GenBank/DDBJ databases">
        <title>Draft Genome Sequence of Bradyrhizobium manausense Strain BR 3351T, a Novel Symbiotic Nitrogen-Fixing Alphaproteobacterium Isolated from Brazilian Amazon Rain Forest.</title>
        <authorList>
            <person name="De Araujo J.L."/>
            <person name="Zilli J.E."/>
        </authorList>
    </citation>
    <scope>NUCLEOTIDE SEQUENCE [LARGE SCALE GENOMIC DNA]</scope>
    <source>
        <strain evidence="3 4">BR3351</strain>
    </source>
</reference>
<gene>
    <name evidence="3" type="ORF">AOQ71_25435</name>
</gene>
<evidence type="ECO:0008006" key="5">
    <source>
        <dbReference type="Google" id="ProtNLM"/>
    </source>
</evidence>
<evidence type="ECO:0000256" key="2">
    <source>
        <dbReference type="SAM" id="SignalP"/>
    </source>
</evidence>
<dbReference type="RefSeq" id="WP_057752674.1">
    <property type="nucleotide sequence ID" value="NZ_LJYG01000101.1"/>
</dbReference>
<comment type="caution">
    <text evidence="3">The sequence shown here is derived from an EMBL/GenBank/DDBJ whole genome shotgun (WGS) entry which is preliminary data.</text>
</comment>
<evidence type="ECO:0000256" key="1">
    <source>
        <dbReference type="SAM" id="MobiDB-lite"/>
    </source>
</evidence>
<feature type="compositionally biased region" description="Polar residues" evidence="1">
    <location>
        <begin position="59"/>
        <end position="74"/>
    </location>
</feature>
<evidence type="ECO:0000313" key="3">
    <source>
        <dbReference type="EMBL" id="KRQ06376.1"/>
    </source>
</evidence>
<evidence type="ECO:0000313" key="4">
    <source>
        <dbReference type="Proteomes" id="UP000051936"/>
    </source>
</evidence>
<protein>
    <recommendedName>
        <fullName evidence="5">Glycine zipper 2TM domain-containing protein</fullName>
    </recommendedName>
</protein>
<sequence length="74" mass="7238">MKPILVAACLLTLASISPAEAKGCIKGAIVGGVAGHMAGHGKLGAAAGCVIGHHEANKQKNPNDSNAQAPSGQK</sequence>
<feature type="signal peptide" evidence="2">
    <location>
        <begin position="1"/>
        <end position="21"/>
    </location>
</feature>
<keyword evidence="2" id="KW-0732">Signal</keyword>